<organism evidence="2 5">
    <name type="scientific">Peronospora belbahrii</name>
    <dbReference type="NCBI Taxonomy" id="622444"/>
    <lineage>
        <taxon>Eukaryota</taxon>
        <taxon>Sar</taxon>
        <taxon>Stramenopiles</taxon>
        <taxon>Oomycota</taxon>
        <taxon>Peronosporomycetes</taxon>
        <taxon>Peronosporales</taxon>
        <taxon>Peronosporaceae</taxon>
        <taxon>Peronospora</taxon>
    </lineage>
</organism>
<evidence type="ECO:0000313" key="2">
    <source>
        <dbReference type="EMBL" id="CAH0475167.1"/>
    </source>
</evidence>
<evidence type="ECO:0000313" key="5">
    <source>
        <dbReference type="Proteomes" id="UP001160483"/>
    </source>
</evidence>
<dbReference type="AlphaFoldDB" id="A0AAU9KSM9"/>
<dbReference type="EMBL" id="CAKKTJ010000121">
    <property type="protein sequence ID" value="CAH0475167.1"/>
    <property type="molecule type" value="Genomic_DNA"/>
</dbReference>
<dbReference type="Proteomes" id="UP001160483">
    <property type="component" value="Unassembled WGS sequence"/>
</dbReference>
<evidence type="ECO:0000313" key="4">
    <source>
        <dbReference type="Proteomes" id="UP001158986"/>
    </source>
</evidence>
<proteinExistence type="predicted"/>
<feature type="compositionally biased region" description="Polar residues" evidence="1">
    <location>
        <begin position="12"/>
        <end position="32"/>
    </location>
</feature>
<keyword evidence="4" id="KW-1185">Reference proteome</keyword>
<dbReference type="EMBL" id="CAKLCB010000381">
    <property type="protein sequence ID" value="CAH0521557.1"/>
    <property type="molecule type" value="Genomic_DNA"/>
</dbReference>
<protein>
    <submittedName>
        <fullName evidence="2">Uncharacterized protein</fullName>
    </submittedName>
</protein>
<reference evidence="2 4" key="1">
    <citation type="submission" date="2021-11" db="EMBL/GenBank/DDBJ databases">
        <authorList>
            <person name="Islam A."/>
            <person name="Islam S."/>
            <person name="Flora M.S."/>
            <person name="Rahman M."/>
            <person name="Ziaur R.M."/>
            <person name="Epstein J.H."/>
            <person name="Hassan M."/>
            <person name="Klassen M."/>
            <person name="Woodard K."/>
            <person name="Webb A."/>
            <person name="Webby R.J."/>
            <person name="El Zowalaty M.E."/>
        </authorList>
    </citation>
    <scope>NUCLEOTIDE SEQUENCE</scope>
    <source>
        <strain evidence="3">Pbs1</strain>
        <strain evidence="2">Pbs3</strain>
    </source>
</reference>
<gene>
    <name evidence="3" type="ORF">PBS001_LOCUS8003</name>
    <name evidence="2" type="ORF">PBS003_LOCUS1998</name>
</gene>
<name>A0AAU9KSM9_9STRA</name>
<comment type="caution">
    <text evidence="2">The sequence shown here is derived from an EMBL/GenBank/DDBJ whole genome shotgun (WGS) entry which is preliminary data.</text>
</comment>
<sequence>MPTPPSIKITRSKSPSSNKNPADVTPATTTPESKPRNLTYVSSKTYLPETDSPTTHPTYSLETPETYSLDIITPNPNDL</sequence>
<evidence type="ECO:0000313" key="3">
    <source>
        <dbReference type="EMBL" id="CAH0521557.1"/>
    </source>
</evidence>
<accession>A0AAU9KSM9</accession>
<evidence type="ECO:0000256" key="1">
    <source>
        <dbReference type="SAM" id="MobiDB-lite"/>
    </source>
</evidence>
<dbReference type="Proteomes" id="UP001158986">
    <property type="component" value="Unassembled WGS sequence"/>
</dbReference>
<feature type="region of interest" description="Disordered" evidence="1">
    <location>
        <begin position="1"/>
        <end position="37"/>
    </location>
</feature>